<evidence type="ECO:0000256" key="3">
    <source>
        <dbReference type="ARBA" id="ARBA00022692"/>
    </source>
</evidence>
<feature type="transmembrane region" description="Helical" evidence="9">
    <location>
        <begin position="168"/>
        <end position="189"/>
    </location>
</feature>
<keyword evidence="2" id="KW-0433">Leucine-rich repeat</keyword>
<dbReference type="InterPro" id="IPR000483">
    <property type="entry name" value="Cys-rich_flank_reg_C"/>
</dbReference>
<keyword evidence="8" id="KW-1015">Disulfide bond</keyword>
<gene>
    <name evidence="11" type="primary">gp9</name>
</gene>
<keyword evidence="4" id="KW-0732">Signal</keyword>
<keyword evidence="3 9" id="KW-0812">Transmembrane</keyword>
<evidence type="ECO:0000313" key="12">
    <source>
        <dbReference type="Proteomes" id="UP000694680"/>
    </source>
</evidence>
<dbReference type="InterPro" id="IPR052313">
    <property type="entry name" value="GPIb-IX-V_Complex"/>
</dbReference>
<evidence type="ECO:0000256" key="9">
    <source>
        <dbReference type="SAM" id="Phobius"/>
    </source>
</evidence>
<evidence type="ECO:0000259" key="10">
    <source>
        <dbReference type="SMART" id="SM00082"/>
    </source>
</evidence>
<sequence>MCQLQVIMYLHNSNADLFSRPFKMLLISNVAVLPLFILATFAMQRIDKQCLSAHTPDGLQVICTALNLTELPHFLSNTSELYLQDNQLSFVPAGLFDRLTGLNKVSLSGNPFHCDCRIQYLRSWLLRNQAIVVKDPVCATPGPVAQKAITLLDDDYFSACALMTCADGMYNTVLGVMLLCLIALLLCSLRLARRSTFTLVIDGRHQGFCADSLQSLKPKHRRRLHVDLSSVSGSCDYFSLSDQAEMPLIKLNRPHVVDVLHKKQQMKVKST</sequence>
<protein>
    <submittedName>
        <fullName evidence="11">Platelet glycoprotein IX-like</fullName>
    </submittedName>
</protein>
<evidence type="ECO:0000256" key="5">
    <source>
        <dbReference type="ARBA" id="ARBA00022889"/>
    </source>
</evidence>
<evidence type="ECO:0000256" key="1">
    <source>
        <dbReference type="ARBA" id="ARBA00004167"/>
    </source>
</evidence>
<feature type="domain" description="LRRCT" evidence="10">
    <location>
        <begin position="110"/>
        <end position="161"/>
    </location>
</feature>
<keyword evidence="5" id="KW-0130">Cell adhesion</keyword>
<dbReference type="Gene3D" id="3.80.10.10">
    <property type="entry name" value="Ribonuclease Inhibitor"/>
    <property type="match status" value="1"/>
</dbReference>
<evidence type="ECO:0000256" key="7">
    <source>
        <dbReference type="ARBA" id="ARBA00023136"/>
    </source>
</evidence>
<accession>A0A8C5D6Q1</accession>
<feature type="transmembrane region" description="Helical" evidence="9">
    <location>
        <begin position="21"/>
        <end position="43"/>
    </location>
</feature>
<evidence type="ECO:0000256" key="2">
    <source>
        <dbReference type="ARBA" id="ARBA00022614"/>
    </source>
</evidence>
<dbReference type="SUPFAM" id="SSF52058">
    <property type="entry name" value="L domain-like"/>
    <property type="match status" value="1"/>
</dbReference>
<comment type="subcellular location">
    <subcellularLocation>
        <location evidence="1">Membrane</location>
        <topology evidence="1">Single-pass membrane protein</topology>
    </subcellularLocation>
</comment>
<dbReference type="PANTHER" id="PTHR22650:SF6">
    <property type="entry name" value="PLATELET GLYCOPROTEIN IX"/>
    <property type="match status" value="1"/>
</dbReference>
<dbReference type="SMART" id="SM00082">
    <property type="entry name" value="LRRCT"/>
    <property type="match status" value="1"/>
</dbReference>
<evidence type="ECO:0000313" key="11">
    <source>
        <dbReference type="Ensembl" id="ENSGWIP00000002313.1"/>
    </source>
</evidence>
<name>A0A8C5D6Q1_GOUWI</name>
<dbReference type="AlphaFoldDB" id="A0A8C5D6Q1"/>
<dbReference type="Proteomes" id="UP000694680">
    <property type="component" value="Chromosome 7"/>
</dbReference>
<keyword evidence="6 9" id="KW-1133">Transmembrane helix</keyword>
<reference evidence="11" key="3">
    <citation type="submission" date="2025-09" db="UniProtKB">
        <authorList>
            <consortium name="Ensembl"/>
        </authorList>
    </citation>
    <scope>IDENTIFICATION</scope>
</reference>
<proteinExistence type="predicted"/>
<evidence type="ECO:0000256" key="6">
    <source>
        <dbReference type="ARBA" id="ARBA00022989"/>
    </source>
</evidence>
<dbReference type="InterPro" id="IPR032675">
    <property type="entry name" value="LRR_dom_sf"/>
</dbReference>
<organism evidence="11 12">
    <name type="scientific">Gouania willdenowi</name>
    <name type="common">Blunt-snouted clingfish</name>
    <name type="synonym">Lepadogaster willdenowi</name>
    <dbReference type="NCBI Taxonomy" id="441366"/>
    <lineage>
        <taxon>Eukaryota</taxon>
        <taxon>Metazoa</taxon>
        <taxon>Chordata</taxon>
        <taxon>Craniata</taxon>
        <taxon>Vertebrata</taxon>
        <taxon>Euteleostomi</taxon>
        <taxon>Actinopterygii</taxon>
        <taxon>Neopterygii</taxon>
        <taxon>Teleostei</taxon>
        <taxon>Neoteleostei</taxon>
        <taxon>Acanthomorphata</taxon>
        <taxon>Ovalentaria</taxon>
        <taxon>Blenniimorphae</taxon>
        <taxon>Blenniiformes</taxon>
        <taxon>Gobiesocoidei</taxon>
        <taxon>Gobiesocidae</taxon>
        <taxon>Gobiesocinae</taxon>
        <taxon>Gouania</taxon>
    </lineage>
</organism>
<reference evidence="11" key="1">
    <citation type="submission" date="2020-06" db="EMBL/GenBank/DDBJ databases">
        <authorList>
            <consortium name="Wellcome Sanger Institute Data Sharing"/>
        </authorList>
    </citation>
    <scope>NUCLEOTIDE SEQUENCE [LARGE SCALE GENOMIC DNA]</scope>
</reference>
<dbReference type="PANTHER" id="PTHR22650">
    <property type="entry name" value="GLYCOPROTEIN IB BETA"/>
    <property type="match status" value="1"/>
</dbReference>
<keyword evidence="12" id="KW-1185">Reference proteome</keyword>
<reference evidence="11" key="2">
    <citation type="submission" date="2025-08" db="UniProtKB">
        <authorList>
            <consortium name="Ensembl"/>
        </authorList>
    </citation>
    <scope>IDENTIFICATION</scope>
</reference>
<evidence type="ECO:0000256" key="4">
    <source>
        <dbReference type="ARBA" id="ARBA00022729"/>
    </source>
</evidence>
<dbReference type="Ensembl" id="ENSGWIT00000002515.1">
    <property type="protein sequence ID" value="ENSGWIP00000002313.1"/>
    <property type="gene ID" value="ENSGWIG00000001280.1"/>
</dbReference>
<evidence type="ECO:0000256" key="8">
    <source>
        <dbReference type="ARBA" id="ARBA00023157"/>
    </source>
</evidence>
<keyword evidence="7 9" id="KW-0472">Membrane</keyword>